<dbReference type="Proteomes" id="UP001151760">
    <property type="component" value="Unassembled WGS sequence"/>
</dbReference>
<comment type="caution">
    <text evidence="2">The sequence shown here is derived from an EMBL/GenBank/DDBJ whole genome shotgun (WGS) entry which is preliminary data.</text>
</comment>
<keyword evidence="1" id="KW-0732">Signal</keyword>
<gene>
    <name evidence="2" type="ORF">Tco_0728133</name>
</gene>
<keyword evidence="3" id="KW-1185">Reference proteome</keyword>
<organism evidence="2 3">
    <name type="scientific">Tanacetum coccineum</name>
    <dbReference type="NCBI Taxonomy" id="301880"/>
    <lineage>
        <taxon>Eukaryota</taxon>
        <taxon>Viridiplantae</taxon>
        <taxon>Streptophyta</taxon>
        <taxon>Embryophyta</taxon>
        <taxon>Tracheophyta</taxon>
        <taxon>Spermatophyta</taxon>
        <taxon>Magnoliopsida</taxon>
        <taxon>eudicotyledons</taxon>
        <taxon>Gunneridae</taxon>
        <taxon>Pentapetalae</taxon>
        <taxon>asterids</taxon>
        <taxon>campanulids</taxon>
        <taxon>Asterales</taxon>
        <taxon>Asteraceae</taxon>
        <taxon>Asteroideae</taxon>
        <taxon>Anthemideae</taxon>
        <taxon>Anthemidinae</taxon>
        <taxon>Tanacetum</taxon>
    </lineage>
</organism>
<protein>
    <submittedName>
        <fullName evidence="2">Uncharacterized protein</fullName>
    </submittedName>
</protein>
<dbReference type="Pfam" id="PF14223">
    <property type="entry name" value="Retrotran_gag_2"/>
    <property type="match status" value="1"/>
</dbReference>
<evidence type="ECO:0000313" key="2">
    <source>
        <dbReference type="EMBL" id="GJS78252.1"/>
    </source>
</evidence>
<dbReference type="EMBL" id="BQNB010010511">
    <property type="protein sequence ID" value="GJS78252.1"/>
    <property type="molecule type" value="Genomic_DNA"/>
</dbReference>
<feature type="signal peptide" evidence="1">
    <location>
        <begin position="1"/>
        <end position="19"/>
    </location>
</feature>
<reference evidence="2" key="1">
    <citation type="journal article" date="2022" name="Int. J. Mol. Sci.">
        <title>Draft Genome of Tanacetum Coccineum: Genomic Comparison of Closely Related Tanacetum-Family Plants.</title>
        <authorList>
            <person name="Yamashiro T."/>
            <person name="Shiraishi A."/>
            <person name="Nakayama K."/>
            <person name="Satake H."/>
        </authorList>
    </citation>
    <scope>NUCLEOTIDE SEQUENCE</scope>
</reference>
<feature type="chain" id="PRO_5045557303" evidence="1">
    <location>
        <begin position="20"/>
        <end position="297"/>
    </location>
</feature>
<evidence type="ECO:0000313" key="3">
    <source>
        <dbReference type="Proteomes" id="UP001151760"/>
    </source>
</evidence>
<sequence length="297" mass="34518">MTLRMKVMVLLQLISYLEKVVVWDKLLNHFVSAAMNLDLEVEKNADNVVGDFTNISEMFWLSRYLNLMILVIILLRRFLDNQLEKGERMWHSIQHRPYQRPMVPDPTNPRQEIPEPLSKITEGDKKKYIVDVKVMNYILQAIPNDIYNSVDACSNAHEMWKRIKRLMHGSDISDNVRHLRLMDEFDKFAAKEGESLESVYERMEQICYHGSLKSSWQSCLIDELYDLLVQFEPHVLASRAKKAAKNHDPLALIAHSNASSSHPHAYSSYSPQSYYVTHPLSVVDYDDEYQGELQGDS</sequence>
<proteinExistence type="predicted"/>
<name>A0ABQ4YMW9_9ASTR</name>
<evidence type="ECO:0000256" key="1">
    <source>
        <dbReference type="SAM" id="SignalP"/>
    </source>
</evidence>
<reference evidence="2" key="2">
    <citation type="submission" date="2022-01" db="EMBL/GenBank/DDBJ databases">
        <authorList>
            <person name="Yamashiro T."/>
            <person name="Shiraishi A."/>
            <person name="Satake H."/>
            <person name="Nakayama K."/>
        </authorList>
    </citation>
    <scope>NUCLEOTIDE SEQUENCE</scope>
</reference>
<accession>A0ABQ4YMW9</accession>